<evidence type="ECO:0000256" key="2">
    <source>
        <dbReference type="ARBA" id="ARBA00022801"/>
    </source>
</evidence>
<dbReference type="AlphaFoldDB" id="A0A812SU75"/>
<protein>
    <submittedName>
        <fullName evidence="5">Acp3 protein</fullName>
    </submittedName>
</protein>
<keyword evidence="3" id="KW-0106">Calcium</keyword>
<evidence type="ECO:0000259" key="4">
    <source>
        <dbReference type="PROSITE" id="PS50222"/>
    </source>
</evidence>
<gene>
    <name evidence="5" type="primary">Acp3</name>
    <name evidence="5" type="ORF">SNAT2548_LOCUS27514</name>
</gene>
<dbReference type="Pfam" id="PF00328">
    <property type="entry name" value="His_Phos_2"/>
    <property type="match status" value="1"/>
</dbReference>
<dbReference type="OrthoDB" id="294288at2759"/>
<dbReference type="SUPFAM" id="SSF47473">
    <property type="entry name" value="EF-hand"/>
    <property type="match status" value="1"/>
</dbReference>
<dbReference type="InterPro" id="IPR050645">
    <property type="entry name" value="Histidine_acid_phosphatase"/>
</dbReference>
<dbReference type="InterPro" id="IPR002048">
    <property type="entry name" value="EF_hand_dom"/>
</dbReference>
<dbReference type="InterPro" id="IPR033379">
    <property type="entry name" value="Acid_Pase_AS"/>
</dbReference>
<feature type="domain" description="EF-hand" evidence="4">
    <location>
        <begin position="510"/>
        <end position="545"/>
    </location>
</feature>
<dbReference type="PROSITE" id="PS00616">
    <property type="entry name" value="HIS_ACID_PHOSPHAT_1"/>
    <property type="match status" value="1"/>
</dbReference>
<sequence length="596" mass="66535">MSPAGRGSVRPKQPRARAQRRAALKLHRWLCIIPLAMHGEAFLPQPWLAWSGRRVSRIPCASEAGEALGANGPWPLSAADARSLEQVILVHRHGARFPTKPTGKADLAWPIRTSFWESYKGHLTPVGSKQLQEIGDVLRQRYVGRTPGTASNLFRGIAKMDGRSIAVYTSNVQRTLQSAWAFLLGFVPLAAVFFAFRSERVFADAERRTVGIPIYIEDAVDSDDKLFHEWKLDDGYEAWRAENTKQSRFLKDAAARPEYRQLLDKLYKCSREERLAPKKGIMERLIAAKDLDTQVAIEEAHNRPVLVNEDGIAIDEEDRAMLKRIGDEVKRRWYGAASGLVEESYGKKGAGYLAHKICRHMQQKAAGKSQLRFVEMSCHDTTLCALATHLGLELPTIGFGAFLLFELHSSQDGHFVKVYFNSDPASGAASYSGLRPLLLPLGEDRLVSVGRCPKGSIPLKDLCGHGDIPLIEDTFQSFLELCGVASAQPTRQAFKELFKQDHYKWISLEQWRQRYAEAFEFFDTDSDGQLSREEVLCALAEWGYSVSKATVDTLFLLVDSDPETSKLDQEGLYLTMAALVGIRGGLHGQVMSQVAD</sequence>
<evidence type="ECO:0000256" key="1">
    <source>
        <dbReference type="ARBA" id="ARBA00005375"/>
    </source>
</evidence>
<dbReference type="InterPro" id="IPR029033">
    <property type="entry name" value="His_PPase_superfam"/>
</dbReference>
<dbReference type="InterPro" id="IPR018247">
    <property type="entry name" value="EF_Hand_1_Ca_BS"/>
</dbReference>
<keyword evidence="6" id="KW-1185">Reference proteome</keyword>
<dbReference type="Gene3D" id="3.40.50.1240">
    <property type="entry name" value="Phosphoglycerate mutase-like"/>
    <property type="match status" value="1"/>
</dbReference>
<evidence type="ECO:0000313" key="6">
    <source>
        <dbReference type="Proteomes" id="UP000604046"/>
    </source>
</evidence>
<proteinExistence type="inferred from homology"/>
<keyword evidence="2" id="KW-0378">Hydrolase</keyword>
<comment type="caution">
    <text evidence="5">The sequence shown here is derived from an EMBL/GenBank/DDBJ whole genome shotgun (WGS) entry which is preliminary data.</text>
</comment>
<dbReference type="PANTHER" id="PTHR11567">
    <property type="entry name" value="ACID PHOSPHATASE-RELATED"/>
    <property type="match status" value="1"/>
</dbReference>
<dbReference type="PANTHER" id="PTHR11567:SF110">
    <property type="entry name" value="2-PHOSPHOXYLOSE PHOSPHATASE 1"/>
    <property type="match status" value="1"/>
</dbReference>
<dbReference type="GO" id="GO:0016791">
    <property type="term" value="F:phosphatase activity"/>
    <property type="evidence" value="ECO:0007669"/>
    <property type="project" value="TreeGrafter"/>
</dbReference>
<dbReference type="Pfam" id="PF13405">
    <property type="entry name" value="EF-hand_6"/>
    <property type="match status" value="1"/>
</dbReference>
<comment type="similarity">
    <text evidence="1">Belongs to the histidine acid phosphatase family.</text>
</comment>
<dbReference type="PROSITE" id="PS50222">
    <property type="entry name" value="EF_HAND_2"/>
    <property type="match status" value="1"/>
</dbReference>
<dbReference type="EMBL" id="CAJNDS010002475">
    <property type="protein sequence ID" value="CAE7490713.1"/>
    <property type="molecule type" value="Genomic_DNA"/>
</dbReference>
<dbReference type="PROSITE" id="PS00018">
    <property type="entry name" value="EF_HAND_1"/>
    <property type="match status" value="1"/>
</dbReference>
<accession>A0A812SU75</accession>
<name>A0A812SU75_9DINO</name>
<dbReference type="InterPro" id="IPR000560">
    <property type="entry name" value="His_Pase_clade-2"/>
</dbReference>
<organism evidence="5 6">
    <name type="scientific">Symbiodinium natans</name>
    <dbReference type="NCBI Taxonomy" id="878477"/>
    <lineage>
        <taxon>Eukaryota</taxon>
        <taxon>Sar</taxon>
        <taxon>Alveolata</taxon>
        <taxon>Dinophyceae</taxon>
        <taxon>Suessiales</taxon>
        <taxon>Symbiodiniaceae</taxon>
        <taxon>Symbiodinium</taxon>
    </lineage>
</organism>
<dbReference type="CDD" id="cd07061">
    <property type="entry name" value="HP_HAP_like"/>
    <property type="match status" value="1"/>
</dbReference>
<evidence type="ECO:0000256" key="3">
    <source>
        <dbReference type="ARBA" id="ARBA00022837"/>
    </source>
</evidence>
<dbReference type="GO" id="GO:0005509">
    <property type="term" value="F:calcium ion binding"/>
    <property type="evidence" value="ECO:0007669"/>
    <property type="project" value="InterPro"/>
</dbReference>
<dbReference type="InterPro" id="IPR011992">
    <property type="entry name" value="EF-hand-dom_pair"/>
</dbReference>
<reference evidence="5" key="1">
    <citation type="submission" date="2021-02" db="EMBL/GenBank/DDBJ databases">
        <authorList>
            <person name="Dougan E. K."/>
            <person name="Rhodes N."/>
            <person name="Thang M."/>
            <person name="Chan C."/>
        </authorList>
    </citation>
    <scope>NUCLEOTIDE SEQUENCE</scope>
</reference>
<dbReference type="SUPFAM" id="SSF53254">
    <property type="entry name" value="Phosphoglycerate mutase-like"/>
    <property type="match status" value="1"/>
</dbReference>
<evidence type="ECO:0000313" key="5">
    <source>
        <dbReference type="EMBL" id="CAE7490713.1"/>
    </source>
</evidence>
<dbReference type="Proteomes" id="UP000604046">
    <property type="component" value="Unassembled WGS sequence"/>
</dbReference>
<dbReference type="Gene3D" id="1.10.238.10">
    <property type="entry name" value="EF-hand"/>
    <property type="match status" value="1"/>
</dbReference>